<sequence length="471" mass="52451">MSDVPENDRRWERNLGEAVGGGIREVRLFHARRAVPPSTPPRTSGASLDLVPSSHYNGPTAAPNRATKRRSDAEVAPQIGSLSKRRRRQATLKKGSETAALVWFEKPEMPEHQVTSVRDNDVLLDCWETRRQKQLPPPPVPSDLYRKKVAIDEKKKGGRTRHPKNEINPFLDIKDEEVDKLYQLRNSNDLEKTLHPQMQKRLDEYHAAGPAAKFEAQVALWKYFIERIINNRQSEITHAKKALAEYEAYHAANAARIESDVEAAPEDEMIDRLNLSNESEYDLVDEEDADMAGHAFDSSFSTPMNNQICHANFSEAGPSTSQAPGPPCNCAKCCPTMSHAGMQNTRPVAPGDEHSSSPTFCTPDLSAAKRDLLQGLETAVTAIRSIEPAAGVVFQNLEHSTQVDRARIFALVREVANFADVMLCHDLDPPTEVQNVQFSQLDDLQLTPPGLAFPTTPQHDDHPYSPQPDPI</sequence>
<evidence type="ECO:0000313" key="2">
    <source>
        <dbReference type="EMBL" id="CAJ0570845.1"/>
    </source>
</evidence>
<gene>
    <name evidence="2" type="ORF">MSPICULIGERA_LOCUS9278</name>
</gene>
<name>A0AA36CKP8_9BILA</name>
<dbReference type="EMBL" id="CATQJA010002489">
    <property type="protein sequence ID" value="CAJ0570845.1"/>
    <property type="molecule type" value="Genomic_DNA"/>
</dbReference>
<proteinExistence type="predicted"/>
<comment type="caution">
    <text evidence="2">The sequence shown here is derived from an EMBL/GenBank/DDBJ whole genome shotgun (WGS) entry which is preliminary data.</text>
</comment>
<feature type="region of interest" description="Disordered" evidence="1">
    <location>
        <begin position="33"/>
        <end position="92"/>
    </location>
</feature>
<keyword evidence="3" id="KW-1185">Reference proteome</keyword>
<reference evidence="2" key="1">
    <citation type="submission" date="2023-06" db="EMBL/GenBank/DDBJ databases">
        <authorList>
            <person name="Delattre M."/>
        </authorList>
    </citation>
    <scope>NUCLEOTIDE SEQUENCE</scope>
    <source>
        <strain evidence="2">AF72</strain>
    </source>
</reference>
<dbReference type="AlphaFoldDB" id="A0AA36CKP8"/>
<organism evidence="2 3">
    <name type="scientific">Mesorhabditis spiculigera</name>
    <dbReference type="NCBI Taxonomy" id="96644"/>
    <lineage>
        <taxon>Eukaryota</taxon>
        <taxon>Metazoa</taxon>
        <taxon>Ecdysozoa</taxon>
        <taxon>Nematoda</taxon>
        <taxon>Chromadorea</taxon>
        <taxon>Rhabditida</taxon>
        <taxon>Rhabditina</taxon>
        <taxon>Rhabditomorpha</taxon>
        <taxon>Rhabditoidea</taxon>
        <taxon>Rhabditidae</taxon>
        <taxon>Mesorhabditinae</taxon>
        <taxon>Mesorhabditis</taxon>
    </lineage>
</organism>
<protein>
    <submittedName>
        <fullName evidence="2">Uncharacterized protein</fullName>
    </submittedName>
</protein>
<evidence type="ECO:0000256" key="1">
    <source>
        <dbReference type="SAM" id="MobiDB-lite"/>
    </source>
</evidence>
<feature type="non-terminal residue" evidence="2">
    <location>
        <position position="1"/>
    </location>
</feature>
<accession>A0AA36CKP8</accession>
<feature type="region of interest" description="Disordered" evidence="1">
    <location>
        <begin position="446"/>
        <end position="471"/>
    </location>
</feature>
<evidence type="ECO:0000313" key="3">
    <source>
        <dbReference type="Proteomes" id="UP001177023"/>
    </source>
</evidence>
<dbReference type="Proteomes" id="UP001177023">
    <property type="component" value="Unassembled WGS sequence"/>
</dbReference>